<dbReference type="InterPro" id="IPR031369">
    <property type="entry name" value="PRR18"/>
</dbReference>
<evidence type="ECO:0008006" key="3">
    <source>
        <dbReference type="Google" id="ProtNLM"/>
    </source>
</evidence>
<dbReference type="OrthoDB" id="8963734at2759"/>
<dbReference type="AlphaFoldDB" id="A0A8C9U0B8"/>
<accession>A0A8C9U0B8</accession>
<dbReference type="GeneTree" id="ENSGT00940000173775"/>
<name>A0A8C9U0B8_SCLFO</name>
<sequence length="211" mass="24127">MSFNFKTTPILTDYGSHTHIKLLDSSWSLKIASKLPIHRPAAKLQVEGRSVCSASPKILTNSQDNRSGLTRNGWSRSCWTSNGDEEGEQFSLNLSSEATEIIQKRILEKQMALDRGFRLDHSSKRSPESRSKVRCNRTETVNDIRTAVKISLLNDRYKYDDEEYEDESGGIDESVLIKCQEWLKGVERSWPLGKAAAFRHRGCRFEYHCLL</sequence>
<evidence type="ECO:0000313" key="2">
    <source>
        <dbReference type="Proteomes" id="UP000694397"/>
    </source>
</evidence>
<reference evidence="1 2" key="1">
    <citation type="submission" date="2019-04" db="EMBL/GenBank/DDBJ databases">
        <authorList>
            <consortium name="Wellcome Sanger Institute Data Sharing"/>
        </authorList>
    </citation>
    <scope>NUCLEOTIDE SEQUENCE [LARGE SCALE GENOMIC DNA]</scope>
</reference>
<keyword evidence="2" id="KW-1185">Reference proteome</keyword>
<protein>
    <recommendedName>
        <fullName evidence="3">Proline-rich protein 18-like</fullName>
    </recommendedName>
</protein>
<organism evidence="1 2">
    <name type="scientific">Scleropages formosus</name>
    <name type="common">Asian bonytongue</name>
    <name type="synonym">Osteoglossum formosum</name>
    <dbReference type="NCBI Taxonomy" id="113540"/>
    <lineage>
        <taxon>Eukaryota</taxon>
        <taxon>Metazoa</taxon>
        <taxon>Chordata</taxon>
        <taxon>Craniata</taxon>
        <taxon>Vertebrata</taxon>
        <taxon>Euteleostomi</taxon>
        <taxon>Actinopterygii</taxon>
        <taxon>Neopterygii</taxon>
        <taxon>Teleostei</taxon>
        <taxon>Osteoglossocephala</taxon>
        <taxon>Osteoglossomorpha</taxon>
        <taxon>Osteoglossiformes</taxon>
        <taxon>Osteoglossidae</taxon>
        <taxon>Scleropages</taxon>
    </lineage>
</organism>
<reference evidence="1" key="2">
    <citation type="submission" date="2025-08" db="UniProtKB">
        <authorList>
            <consortium name="Ensembl"/>
        </authorList>
    </citation>
    <scope>IDENTIFICATION</scope>
</reference>
<proteinExistence type="predicted"/>
<dbReference type="Proteomes" id="UP000694397">
    <property type="component" value="Chromosome 3"/>
</dbReference>
<reference evidence="1" key="3">
    <citation type="submission" date="2025-09" db="UniProtKB">
        <authorList>
            <consortium name="Ensembl"/>
        </authorList>
    </citation>
    <scope>IDENTIFICATION</scope>
</reference>
<dbReference type="Ensembl" id="ENSSFOT00015069785.1">
    <property type="protein sequence ID" value="ENSSFOP00015054959.1"/>
    <property type="gene ID" value="ENSSFOG00015029854.1"/>
</dbReference>
<evidence type="ECO:0000313" key="1">
    <source>
        <dbReference type="Ensembl" id="ENSSFOP00015054959.1"/>
    </source>
</evidence>
<dbReference type="Pfam" id="PF15671">
    <property type="entry name" value="PRR18"/>
    <property type="match status" value="1"/>
</dbReference>